<dbReference type="InterPro" id="IPR015422">
    <property type="entry name" value="PyrdxlP-dep_Trfase_small"/>
</dbReference>
<dbReference type="InterPro" id="IPR010977">
    <property type="entry name" value="Aromatic_deC"/>
</dbReference>
<dbReference type="Gene3D" id="3.40.640.10">
    <property type="entry name" value="Type I PLP-dependent aspartate aminotransferase-like (Major domain)"/>
    <property type="match status" value="1"/>
</dbReference>
<dbReference type="InterPro" id="IPR015421">
    <property type="entry name" value="PyrdxlP-dep_Trfase_major"/>
</dbReference>
<organism evidence="7 8">
    <name type="scientific">Powellomyces hirtus</name>
    <dbReference type="NCBI Taxonomy" id="109895"/>
    <lineage>
        <taxon>Eukaryota</taxon>
        <taxon>Fungi</taxon>
        <taxon>Fungi incertae sedis</taxon>
        <taxon>Chytridiomycota</taxon>
        <taxon>Chytridiomycota incertae sedis</taxon>
        <taxon>Chytridiomycetes</taxon>
        <taxon>Spizellomycetales</taxon>
        <taxon>Powellomycetaceae</taxon>
        <taxon>Powellomyces</taxon>
    </lineage>
</organism>
<dbReference type="GO" id="GO:0005737">
    <property type="term" value="C:cytoplasm"/>
    <property type="evidence" value="ECO:0007669"/>
    <property type="project" value="TreeGrafter"/>
</dbReference>
<comment type="cofactor">
    <cofactor evidence="1 5 6">
        <name>pyridoxal 5'-phosphate</name>
        <dbReference type="ChEBI" id="CHEBI:597326"/>
    </cofactor>
</comment>
<reference evidence="7 8" key="1">
    <citation type="journal article" date="2019" name="Sci. Rep.">
        <title>Comparative genomics of chytrid fungi reveal insights into the obligate biotrophic and pathogenic lifestyle of Synchytrium endobioticum.</title>
        <authorList>
            <person name="van de Vossenberg B.T.L.H."/>
            <person name="Warris S."/>
            <person name="Nguyen H.D.T."/>
            <person name="van Gent-Pelzer M.P.E."/>
            <person name="Joly D.L."/>
            <person name="van de Geest H.C."/>
            <person name="Bonants P.J.M."/>
            <person name="Smith D.S."/>
            <person name="Levesque C.A."/>
            <person name="van der Lee T.A.J."/>
        </authorList>
    </citation>
    <scope>NUCLEOTIDE SEQUENCE [LARGE SCALE GENOMIC DNA]</scope>
    <source>
        <strain evidence="7 8">CBS 809.83</strain>
    </source>
</reference>
<dbReference type="PANTHER" id="PTHR11999:SF165">
    <property type="entry name" value="DECARBOXYLASE, PUTATIVE (AFU_ORTHOLOGUE AFUA_2G04980)-RELATED"/>
    <property type="match status" value="1"/>
</dbReference>
<comment type="caution">
    <text evidence="7">The sequence shown here is derived from an EMBL/GenBank/DDBJ whole genome shotgun (WGS) entry which is preliminary data.</text>
</comment>
<dbReference type="Proteomes" id="UP000318582">
    <property type="component" value="Unassembled WGS sequence"/>
</dbReference>
<evidence type="ECO:0000313" key="8">
    <source>
        <dbReference type="Proteomes" id="UP000318582"/>
    </source>
</evidence>
<gene>
    <name evidence="7" type="ORF">PhCBS80983_g05458</name>
</gene>
<dbReference type="AlphaFoldDB" id="A0A507DU54"/>
<dbReference type="PANTHER" id="PTHR11999">
    <property type="entry name" value="GROUP II PYRIDOXAL-5-PHOSPHATE DECARBOXYLASE"/>
    <property type="match status" value="1"/>
</dbReference>
<evidence type="ECO:0000256" key="1">
    <source>
        <dbReference type="ARBA" id="ARBA00001933"/>
    </source>
</evidence>
<accession>A0A507DU54</accession>
<protein>
    <submittedName>
        <fullName evidence="7">Uncharacterized protein</fullName>
    </submittedName>
</protein>
<sequence length="475" mass="50620">MDPHSTDLSKLWPDVSSYILNRDQNIRSLPVTAPLAAISAELPTKSAGPDAAFQLFKTSIAPHVNAACGPRYFGFITGGVTPAAHIGDVLATSFDQNVMTASESAGSAAADVEEAVVVMLRDLLHLPAEYEGIITAGGTSSNTLALAVARQWVGRKNGVDIGEDGLQALGGKAIRVFGTMAHQSISKAMSTLGLGRKVVQVPPLPGTVTQMDPEALDKALSLETNNGGTAGCIVVVQSGEVNTSNCDSLPQISAVCKRHNAWLHVDGAANLLARASPTHAQSLEGLELADSITGDCHKWFNVPYDSGLMLTRHPAVHSAAITATAAYLAATTTPAYAPINLSLDNSRRFRALPLWMALQAYGREGFAEIVDRTCDFAAQLGAWIRQSQQYELLQPPCLNTVLFRVVEVNGEEVDPEMAKRVLQHVNATRKVFFSGTVWQGKPAIRAAIANWRTNVEDDLQIVAQSLTEGYAAAFL</sequence>
<keyword evidence="4 6" id="KW-0456">Lyase</keyword>
<evidence type="ECO:0000256" key="6">
    <source>
        <dbReference type="RuleBase" id="RU000382"/>
    </source>
</evidence>
<dbReference type="InterPro" id="IPR015424">
    <property type="entry name" value="PyrdxlP-dep_Trfase"/>
</dbReference>
<evidence type="ECO:0000256" key="5">
    <source>
        <dbReference type="PIRSR" id="PIRSR602129-50"/>
    </source>
</evidence>
<dbReference type="SUPFAM" id="SSF53383">
    <property type="entry name" value="PLP-dependent transferases"/>
    <property type="match status" value="1"/>
</dbReference>
<evidence type="ECO:0000256" key="2">
    <source>
        <dbReference type="ARBA" id="ARBA00009533"/>
    </source>
</evidence>
<dbReference type="Pfam" id="PF00282">
    <property type="entry name" value="Pyridoxal_deC"/>
    <property type="match status" value="1"/>
</dbReference>
<dbReference type="EMBL" id="QEAQ01000117">
    <property type="protein sequence ID" value="TPX55279.1"/>
    <property type="molecule type" value="Genomic_DNA"/>
</dbReference>
<keyword evidence="8" id="KW-1185">Reference proteome</keyword>
<proteinExistence type="inferred from homology"/>
<dbReference type="GO" id="GO:0030170">
    <property type="term" value="F:pyridoxal phosphate binding"/>
    <property type="evidence" value="ECO:0007669"/>
    <property type="project" value="InterPro"/>
</dbReference>
<evidence type="ECO:0000256" key="3">
    <source>
        <dbReference type="ARBA" id="ARBA00022898"/>
    </source>
</evidence>
<dbReference type="InterPro" id="IPR002129">
    <property type="entry name" value="PyrdxlP-dep_de-COase"/>
</dbReference>
<evidence type="ECO:0000256" key="4">
    <source>
        <dbReference type="ARBA" id="ARBA00023239"/>
    </source>
</evidence>
<dbReference type="STRING" id="109895.A0A507DU54"/>
<evidence type="ECO:0000313" key="7">
    <source>
        <dbReference type="EMBL" id="TPX55279.1"/>
    </source>
</evidence>
<keyword evidence="3 5" id="KW-0663">Pyridoxal phosphate</keyword>
<comment type="similarity">
    <text evidence="2 6">Belongs to the group II decarboxylase family.</text>
</comment>
<dbReference type="PRINTS" id="PR00800">
    <property type="entry name" value="YHDCRBOXLASE"/>
</dbReference>
<dbReference type="GO" id="GO:0006520">
    <property type="term" value="P:amino acid metabolic process"/>
    <property type="evidence" value="ECO:0007669"/>
    <property type="project" value="InterPro"/>
</dbReference>
<feature type="modified residue" description="N6-(pyridoxal phosphate)lysine" evidence="5">
    <location>
        <position position="298"/>
    </location>
</feature>
<name>A0A507DU54_9FUNG</name>
<dbReference type="GO" id="GO:0016831">
    <property type="term" value="F:carboxy-lyase activity"/>
    <property type="evidence" value="ECO:0007669"/>
    <property type="project" value="InterPro"/>
</dbReference>
<dbReference type="Gene3D" id="3.90.1150.10">
    <property type="entry name" value="Aspartate Aminotransferase, domain 1"/>
    <property type="match status" value="1"/>
</dbReference>
<dbReference type="GO" id="GO:0019752">
    <property type="term" value="P:carboxylic acid metabolic process"/>
    <property type="evidence" value="ECO:0007669"/>
    <property type="project" value="InterPro"/>
</dbReference>